<dbReference type="Proteomes" id="UP001358417">
    <property type="component" value="Unassembled WGS sequence"/>
</dbReference>
<dbReference type="RefSeq" id="XP_064703290.1">
    <property type="nucleotide sequence ID" value="XM_064849989.1"/>
</dbReference>
<evidence type="ECO:0000256" key="1">
    <source>
        <dbReference type="SAM" id="MobiDB-lite"/>
    </source>
</evidence>
<dbReference type="EMBL" id="JAVRRD010000024">
    <property type="protein sequence ID" value="KAK5047763.1"/>
    <property type="molecule type" value="Genomic_DNA"/>
</dbReference>
<dbReference type="AlphaFoldDB" id="A0AAV9N1V7"/>
<comment type="caution">
    <text evidence="2">The sequence shown here is derived from an EMBL/GenBank/DDBJ whole genome shotgun (WGS) entry which is preliminary data.</text>
</comment>
<accession>A0AAV9N1V7</accession>
<organism evidence="2 3">
    <name type="scientific">Exophiala bonariae</name>
    <dbReference type="NCBI Taxonomy" id="1690606"/>
    <lineage>
        <taxon>Eukaryota</taxon>
        <taxon>Fungi</taxon>
        <taxon>Dikarya</taxon>
        <taxon>Ascomycota</taxon>
        <taxon>Pezizomycotina</taxon>
        <taxon>Eurotiomycetes</taxon>
        <taxon>Chaetothyriomycetidae</taxon>
        <taxon>Chaetothyriales</taxon>
        <taxon>Herpotrichiellaceae</taxon>
        <taxon>Exophiala</taxon>
    </lineage>
</organism>
<feature type="compositionally biased region" description="Basic and acidic residues" evidence="1">
    <location>
        <begin position="91"/>
        <end position="105"/>
    </location>
</feature>
<evidence type="ECO:0000313" key="3">
    <source>
        <dbReference type="Proteomes" id="UP001358417"/>
    </source>
</evidence>
<feature type="region of interest" description="Disordered" evidence="1">
    <location>
        <begin position="87"/>
        <end position="108"/>
    </location>
</feature>
<dbReference type="GeneID" id="89974600"/>
<reference evidence="2 3" key="1">
    <citation type="submission" date="2023-08" db="EMBL/GenBank/DDBJ databases">
        <title>Black Yeasts Isolated from many extreme environments.</title>
        <authorList>
            <person name="Coleine C."/>
            <person name="Stajich J.E."/>
            <person name="Selbmann L."/>
        </authorList>
    </citation>
    <scope>NUCLEOTIDE SEQUENCE [LARGE SCALE GENOMIC DNA]</scope>
    <source>
        <strain evidence="2 3">CCFEE 5792</strain>
    </source>
</reference>
<protein>
    <submittedName>
        <fullName evidence="2">Uncharacterized protein</fullName>
    </submittedName>
</protein>
<proteinExistence type="predicted"/>
<keyword evidence="3" id="KW-1185">Reference proteome</keyword>
<evidence type="ECO:0000313" key="2">
    <source>
        <dbReference type="EMBL" id="KAK5047763.1"/>
    </source>
</evidence>
<gene>
    <name evidence="2" type="ORF">LTR84_006428</name>
</gene>
<sequence length="288" mass="32419">MDKVQAVMGVAELVFRKIKAFFEELVVWLGFLLQWDDILWMHRVLKTIIKATGAYAVSSIESLRVAVATTFDGAIAPVKEAAGLRPTGRSIGERAQDENRKDNSHRSPRLNWRSYHFKNGVKDANSVIPTFTVPTKQESLLTKLVDWPTLIYDRDSIFALNPIVLIQKVLAICTSEVLQSAKNVVLANLDIAEWSIQETMDALDSFWIQFPIISWMYQKTTGETLTILGVLCLVCAIPATISYELVKRVAPFPQDARLDQLRLRASPRASLRFQTTDSGVWTDSTCFP</sequence>
<name>A0AAV9N1V7_9EURO</name>